<feature type="non-terminal residue" evidence="2">
    <location>
        <position position="123"/>
    </location>
</feature>
<evidence type="ECO:0000313" key="2">
    <source>
        <dbReference type="EMBL" id="JAS64772.1"/>
    </source>
</evidence>
<organism evidence="2">
    <name type="scientific">Cuerna arida</name>
    <dbReference type="NCBI Taxonomy" id="1464854"/>
    <lineage>
        <taxon>Eukaryota</taxon>
        <taxon>Metazoa</taxon>
        <taxon>Ecdysozoa</taxon>
        <taxon>Arthropoda</taxon>
        <taxon>Hexapoda</taxon>
        <taxon>Insecta</taxon>
        <taxon>Pterygota</taxon>
        <taxon>Neoptera</taxon>
        <taxon>Paraneoptera</taxon>
        <taxon>Hemiptera</taxon>
        <taxon>Auchenorrhyncha</taxon>
        <taxon>Membracoidea</taxon>
        <taxon>Cicadellidae</taxon>
        <taxon>Cicadellinae</taxon>
        <taxon>Proconiini</taxon>
        <taxon>Cuerna</taxon>
    </lineage>
</organism>
<reference evidence="2" key="1">
    <citation type="submission" date="2015-11" db="EMBL/GenBank/DDBJ databases">
        <title>De novo transcriptome assembly of four potential Pierce s Disease insect vectors from Arizona vineyards.</title>
        <authorList>
            <person name="Tassone E.E."/>
        </authorList>
    </citation>
    <scope>NUCLEOTIDE SEQUENCE</scope>
</reference>
<name>A0A1B6GQP9_9HEMI</name>
<dbReference type="PANTHER" id="PTHR47326:SF1">
    <property type="entry name" value="HTH PSQ-TYPE DOMAIN-CONTAINING PROTEIN"/>
    <property type="match status" value="1"/>
</dbReference>
<dbReference type="EMBL" id="GECZ01004997">
    <property type="protein sequence ID" value="JAS64772.1"/>
    <property type="molecule type" value="Transcribed_RNA"/>
</dbReference>
<sequence>LKVMAFDEKVDMLLIFGECHKNKRDAANLYAARYPDRPHPSCSAFARLEKQARSTGSLAPRKRQRAKRVTKEEAEIDVLASVYDCPHISTREISNGVGVSQTSIVNILKRHKFHPFKMSLHQE</sequence>
<dbReference type="InterPro" id="IPR032135">
    <property type="entry name" value="DUF4817"/>
</dbReference>
<accession>A0A1B6GQP9</accession>
<dbReference type="Pfam" id="PF16087">
    <property type="entry name" value="DUF4817"/>
    <property type="match status" value="1"/>
</dbReference>
<dbReference type="PANTHER" id="PTHR47326">
    <property type="entry name" value="TRANSPOSABLE ELEMENT TC3 TRANSPOSASE-LIKE PROTEIN"/>
    <property type="match status" value="1"/>
</dbReference>
<evidence type="ECO:0000259" key="1">
    <source>
        <dbReference type="Pfam" id="PF16087"/>
    </source>
</evidence>
<feature type="domain" description="DUF4817" evidence="1">
    <location>
        <begin position="6"/>
        <end position="59"/>
    </location>
</feature>
<feature type="non-terminal residue" evidence="2">
    <location>
        <position position="1"/>
    </location>
</feature>
<protein>
    <recommendedName>
        <fullName evidence="1">DUF4817 domain-containing protein</fullName>
    </recommendedName>
</protein>
<gene>
    <name evidence="2" type="ORF">g.6583</name>
</gene>
<dbReference type="AlphaFoldDB" id="A0A1B6GQP9"/>
<proteinExistence type="predicted"/>